<evidence type="ECO:0000313" key="8">
    <source>
        <dbReference type="EMBL" id="KAG7561880.1"/>
    </source>
</evidence>
<dbReference type="Gene3D" id="3.30.40.10">
    <property type="entry name" value="Zinc/RING finger domain, C3HC4 (zinc finger)"/>
    <property type="match status" value="1"/>
</dbReference>
<evidence type="ECO:0000256" key="4">
    <source>
        <dbReference type="ARBA" id="ARBA00022833"/>
    </source>
</evidence>
<dbReference type="PANTHER" id="PTHR46174:SF1">
    <property type="entry name" value="CXXC-TYPE ZINC FINGER PROTEIN 1"/>
    <property type="match status" value="1"/>
</dbReference>
<accession>A0A8K0JP51</accession>
<reference evidence="8" key="1">
    <citation type="submission" date="2020-04" db="EMBL/GenBank/DDBJ databases">
        <title>Analysis of mating type loci in Filobasidium floriforme.</title>
        <authorList>
            <person name="Nowrousian M."/>
        </authorList>
    </citation>
    <scope>NUCLEOTIDE SEQUENCE</scope>
    <source>
        <strain evidence="8">CBS 6242</strain>
    </source>
</reference>
<keyword evidence="2" id="KW-0479">Metal-binding</keyword>
<evidence type="ECO:0000313" key="9">
    <source>
        <dbReference type="Proteomes" id="UP000812966"/>
    </source>
</evidence>
<dbReference type="Pfam" id="PF00628">
    <property type="entry name" value="PHD"/>
    <property type="match status" value="1"/>
</dbReference>
<evidence type="ECO:0000259" key="7">
    <source>
        <dbReference type="SMART" id="SM00249"/>
    </source>
</evidence>
<dbReference type="GO" id="GO:0045893">
    <property type="term" value="P:positive regulation of DNA-templated transcription"/>
    <property type="evidence" value="ECO:0007669"/>
    <property type="project" value="TreeGrafter"/>
</dbReference>
<evidence type="ECO:0000256" key="6">
    <source>
        <dbReference type="SAM" id="MobiDB-lite"/>
    </source>
</evidence>
<gene>
    <name evidence="8" type="ORF">FFLO_02697</name>
</gene>
<dbReference type="PANTHER" id="PTHR46174">
    <property type="entry name" value="CXXC-TYPE ZINC FINGER PROTEIN 1"/>
    <property type="match status" value="1"/>
</dbReference>
<dbReference type="Proteomes" id="UP000812966">
    <property type="component" value="Unassembled WGS sequence"/>
</dbReference>
<dbReference type="InterPro" id="IPR011011">
    <property type="entry name" value="Znf_FYVE_PHD"/>
</dbReference>
<dbReference type="EMBL" id="JABELV010000044">
    <property type="protein sequence ID" value="KAG7561880.1"/>
    <property type="molecule type" value="Genomic_DNA"/>
</dbReference>
<name>A0A8K0JP51_9TREE</name>
<dbReference type="GO" id="GO:0008270">
    <property type="term" value="F:zinc ion binding"/>
    <property type="evidence" value="ECO:0007669"/>
    <property type="project" value="UniProtKB-KW"/>
</dbReference>
<evidence type="ECO:0000256" key="2">
    <source>
        <dbReference type="ARBA" id="ARBA00022723"/>
    </source>
</evidence>
<evidence type="ECO:0000256" key="5">
    <source>
        <dbReference type="ARBA" id="ARBA00023242"/>
    </source>
</evidence>
<comment type="subcellular location">
    <subcellularLocation>
        <location evidence="1">Nucleus</location>
    </subcellularLocation>
</comment>
<keyword evidence="5" id="KW-0539">Nucleus</keyword>
<dbReference type="InterPro" id="IPR001965">
    <property type="entry name" value="Znf_PHD"/>
</dbReference>
<evidence type="ECO:0000256" key="1">
    <source>
        <dbReference type="ARBA" id="ARBA00004123"/>
    </source>
</evidence>
<feature type="domain" description="Zinc finger PHD-type" evidence="7">
    <location>
        <begin position="1"/>
        <end position="35"/>
    </location>
</feature>
<comment type="caution">
    <text evidence="8">The sequence shown here is derived from an EMBL/GenBank/DDBJ whole genome shotgun (WGS) entry which is preliminary data.</text>
</comment>
<dbReference type="InterPro" id="IPR019787">
    <property type="entry name" value="Znf_PHD-finger"/>
</dbReference>
<keyword evidence="3" id="KW-0863">Zinc-finger</keyword>
<feature type="region of interest" description="Disordered" evidence="6">
    <location>
        <begin position="176"/>
        <end position="205"/>
    </location>
</feature>
<dbReference type="AlphaFoldDB" id="A0A8K0JP51"/>
<keyword evidence="4" id="KW-0862">Zinc</keyword>
<organism evidence="8 9">
    <name type="scientific">Filobasidium floriforme</name>
    <dbReference type="NCBI Taxonomy" id="5210"/>
    <lineage>
        <taxon>Eukaryota</taxon>
        <taxon>Fungi</taxon>
        <taxon>Dikarya</taxon>
        <taxon>Basidiomycota</taxon>
        <taxon>Agaricomycotina</taxon>
        <taxon>Tremellomycetes</taxon>
        <taxon>Filobasidiales</taxon>
        <taxon>Filobasidiaceae</taxon>
        <taxon>Filobasidium</taxon>
    </lineage>
</organism>
<dbReference type="GO" id="GO:0048188">
    <property type="term" value="C:Set1C/COMPASS complex"/>
    <property type="evidence" value="ECO:0007669"/>
    <property type="project" value="InterPro"/>
</dbReference>
<keyword evidence="9" id="KW-1185">Reference proteome</keyword>
<dbReference type="SMART" id="SM00249">
    <property type="entry name" value="PHD"/>
    <property type="match status" value="1"/>
</dbReference>
<proteinExistence type="predicted"/>
<dbReference type="InterPro" id="IPR037869">
    <property type="entry name" value="Spp1/CFP1"/>
</dbReference>
<protein>
    <recommendedName>
        <fullName evidence="7">Zinc finger PHD-type domain-containing protein</fullName>
    </recommendedName>
</protein>
<dbReference type="SUPFAM" id="SSF57903">
    <property type="entry name" value="FYVE/PHD zinc finger"/>
    <property type="match status" value="1"/>
</dbReference>
<evidence type="ECO:0000256" key="3">
    <source>
        <dbReference type="ARBA" id="ARBA00022771"/>
    </source>
</evidence>
<sequence length="277" mass="31002">MIQCDGCGGWYHPECVGLDSKLVPLVGFYSCPECDKDPSISWSTTFLEKCLRSACLLPRKEPLSKYCSDACGVHHMILTMEERQVEDDQIMQYVKDARQPEAYIQDYTTHTQGERIGCASAAKSRQDAQLREDQQILLERRDLLAERLRLAEHKIGLLDAAIKAAEALPDLEILPEDTADAPKKKGKKPSKAKPGPSAEDRRPCGFDESLLVDGMEAADNDRTDAPGSDVQLQSVCVQPKRKCTRHTGWQKVRSVALEMEQTSLREEAMRLAGRIRT</sequence>
<dbReference type="InterPro" id="IPR013083">
    <property type="entry name" value="Znf_RING/FYVE/PHD"/>
</dbReference>